<keyword evidence="6 7" id="KW-0804">Transcription</keyword>
<evidence type="ECO:0000256" key="1">
    <source>
        <dbReference type="ARBA" id="ARBA00013860"/>
    </source>
</evidence>
<dbReference type="Pfam" id="PF02381">
    <property type="entry name" value="MraZ"/>
    <property type="match status" value="1"/>
</dbReference>
<dbReference type="SUPFAM" id="SSF89447">
    <property type="entry name" value="AbrB/MazE/MraZ-like"/>
    <property type="match status" value="1"/>
</dbReference>
<dbReference type="GO" id="GO:0009295">
    <property type="term" value="C:nucleoid"/>
    <property type="evidence" value="ECO:0007669"/>
    <property type="project" value="UniProtKB-SubCell"/>
</dbReference>
<evidence type="ECO:0000256" key="5">
    <source>
        <dbReference type="ARBA" id="ARBA00023125"/>
    </source>
</evidence>
<protein>
    <recommendedName>
        <fullName evidence="1 7">Transcriptional regulator MraZ</fullName>
    </recommendedName>
</protein>
<keyword evidence="3" id="KW-0677">Repeat</keyword>
<evidence type="ECO:0000259" key="8">
    <source>
        <dbReference type="PROSITE" id="PS51740"/>
    </source>
</evidence>
<dbReference type="AlphaFoldDB" id="A0A7Z0HXY5"/>
<keyword evidence="10" id="KW-1185">Reference proteome</keyword>
<dbReference type="InterPro" id="IPR020603">
    <property type="entry name" value="MraZ_dom"/>
</dbReference>
<dbReference type="HAMAP" id="MF_01008">
    <property type="entry name" value="MraZ"/>
    <property type="match status" value="1"/>
</dbReference>
<dbReference type="PANTHER" id="PTHR34701:SF1">
    <property type="entry name" value="TRANSCRIPTIONAL REGULATOR MRAZ"/>
    <property type="match status" value="1"/>
</dbReference>
<dbReference type="Proteomes" id="UP000529417">
    <property type="component" value="Unassembled WGS sequence"/>
</dbReference>
<dbReference type="InterPro" id="IPR037914">
    <property type="entry name" value="SpoVT-AbrB_sf"/>
</dbReference>
<dbReference type="GO" id="GO:0000976">
    <property type="term" value="F:transcription cis-regulatory region binding"/>
    <property type="evidence" value="ECO:0007669"/>
    <property type="project" value="TreeGrafter"/>
</dbReference>
<dbReference type="GO" id="GO:0003700">
    <property type="term" value="F:DNA-binding transcription factor activity"/>
    <property type="evidence" value="ECO:0007669"/>
    <property type="project" value="UniProtKB-UniRule"/>
</dbReference>
<evidence type="ECO:0000313" key="10">
    <source>
        <dbReference type="Proteomes" id="UP000529417"/>
    </source>
</evidence>
<comment type="caution">
    <text evidence="9">The sequence shown here is derived from an EMBL/GenBank/DDBJ whole genome shotgun (WGS) entry which is preliminary data.</text>
</comment>
<feature type="domain" description="SpoVT-AbrB" evidence="8">
    <location>
        <begin position="8"/>
        <end position="52"/>
    </location>
</feature>
<dbReference type="GO" id="GO:2000143">
    <property type="term" value="P:negative regulation of DNA-templated transcription initiation"/>
    <property type="evidence" value="ECO:0007669"/>
    <property type="project" value="TreeGrafter"/>
</dbReference>
<proteinExistence type="inferred from homology"/>
<comment type="subcellular location">
    <subcellularLocation>
        <location evidence="7">Cytoplasm</location>
        <location evidence="7">Nucleoid</location>
    </subcellularLocation>
</comment>
<dbReference type="Gene3D" id="3.40.1550.20">
    <property type="entry name" value="Transcriptional regulator MraZ domain"/>
    <property type="match status" value="1"/>
</dbReference>
<dbReference type="CDD" id="cd16321">
    <property type="entry name" value="MraZ_C"/>
    <property type="match status" value="1"/>
</dbReference>
<dbReference type="NCBIfam" id="NF001476">
    <property type="entry name" value="PRK00326.2-2"/>
    <property type="match status" value="1"/>
</dbReference>
<evidence type="ECO:0000313" key="9">
    <source>
        <dbReference type="EMBL" id="NYS24235.1"/>
    </source>
</evidence>
<dbReference type="EMBL" id="JACBXS010000006">
    <property type="protein sequence ID" value="NYS24235.1"/>
    <property type="molecule type" value="Genomic_DNA"/>
</dbReference>
<comment type="subunit">
    <text evidence="7">Forms oligomers.</text>
</comment>
<dbReference type="InterPro" id="IPR035644">
    <property type="entry name" value="MraZ_C"/>
</dbReference>
<evidence type="ECO:0000256" key="6">
    <source>
        <dbReference type="ARBA" id="ARBA00023163"/>
    </source>
</evidence>
<keyword evidence="2 7" id="KW-0963">Cytoplasm</keyword>
<evidence type="ECO:0000256" key="7">
    <source>
        <dbReference type="HAMAP-Rule" id="MF_01008"/>
    </source>
</evidence>
<dbReference type="GO" id="GO:0005737">
    <property type="term" value="C:cytoplasm"/>
    <property type="evidence" value="ECO:0007669"/>
    <property type="project" value="UniProtKB-UniRule"/>
</dbReference>
<dbReference type="CDD" id="cd16320">
    <property type="entry name" value="MraZ_N"/>
    <property type="match status" value="1"/>
</dbReference>
<gene>
    <name evidence="7 9" type="primary">mraZ</name>
    <name evidence="9" type="ORF">HUK65_04450</name>
</gene>
<keyword evidence="5 7" id="KW-0238">DNA-binding</keyword>
<dbReference type="RefSeq" id="WP_179904939.1">
    <property type="nucleotide sequence ID" value="NZ_JACBXS010000006.1"/>
</dbReference>
<dbReference type="InterPro" id="IPR038619">
    <property type="entry name" value="MraZ_sf"/>
</dbReference>
<reference evidence="9 10" key="1">
    <citation type="journal article" date="2000" name="Arch. Microbiol.">
        <title>Rhodobaca bogoriensis gen. nov. and sp. nov., an alkaliphilic purple nonsulfur bacterium from African Rift Valley soda lakes.</title>
        <authorList>
            <person name="Milford A.D."/>
            <person name="Achenbach L.A."/>
            <person name="Jung D.O."/>
            <person name="Madigan M.T."/>
        </authorList>
    </citation>
    <scope>NUCLEOTIDE SEQUENCE [LARGE SCALE GENOMIC DNA]</scope>
    <source>
        <strain evidence="9 10">2376</strain>
    </source>
</reference>
<evidence type="ECO:0000256" key="2">
    <source>
        <dbReference type="ARBA" id="ARBA00022490"/>
    </source>
</evidence>
<feature type="domain" description="SpoVT-AbrB" evidence="8">
    <location>
        <begin position="92"/>
        <end position="135"/>
    </location>
</feature>
<dbReference type="InterPro" id="IPR035642">
    <property type="entry name" value="MraZ_N"/>
</dbReference>
<accession>A0A7Z0HXY5</accession>
<keyword evidence="4 7" id="KW-0805">Transcription regulation</keyword>
<dbReference type="PANTHER" id="PTHR34701">
    <property type="entry name" value="TRANSCRIPTIONAL REGULATOR MRAZ"/>
    <property type="match status" value="1"/>
</dbReference>
<name>A0A7Z0HXY5_9RHOB</name>
<dbReference type="InterPro" id="IPR007159">
    <property type="entry name" value="SpoVT-AbrB_dom"/>
</dbReference>
<sequence length="168" mass="19100">MARRFRGEGHLKVDSKGRVSIPASFRRVVEKGDPDWTAGQRPNLIIVYGLDKQRQLDCYTIEAMDEIEERIALMQPGSVERKMMERIFHGRALDTQIDEDGRIVLPKHLRDKIGLAGEAFFIASGDYFQIWKPETYAETEAAKAEAWMDQQDEDFDIRTLLPSLGGGG</sequence>
<organism evidence="9 10">
    <name type="scientific">Rhabdonatronobacter sediminivivens</name>
    <dbReference type="NCBI Taxonomy" id="2743469"/>
    <lineage>
        <taxon>Bacteria</taxon>
        <taxon>Pseudomonadati</taxon>
        <taxon>Pseudomonadota</taxon>
        <taxon>Alphaproteobacteria</taxon>
        <taxon>Rhodobacterales</taxon>
        <taxon>Paracoccaceae</taxon>
        <taxon>Rhabdonatronobacter</taxon>
    </lineage>
</organism>
<dbReference type="PROSITE" id="PS51740">
    <property type="entry name" value="SPOVT_ABRB"/>
    <property type="match status" value="2"/>
</dbReference>
<evidence type="ECO:0000256" key="4">
    <source>
        <dbReference type="ARBA" id="ARBA00023015"/>
    </source>
</evidence>
<dbReference type="InterPro" id="IPR003444">
    <property type="entry name" value="MraZ"/>
</dbReference>
<evidence type="ECO:0000256" key="3">
    <source>
        <dbReference type="ARBA" id="ARBA00022737"/>
    </source>
</evidence>
<comment type="similarity">
    <text evidence="7">Belongs to the MraZ family.</text>
</comment>